<dbReference type="Gene3D" id="3.40.50.720">
    <property type="entry name" value="NAD(P)-binding Rossmann-like Domain"/>
    <property type="match status" value="1"/>
</dbReference>
<dbReference type="SUPFAM" id="SSF51735">
    <property type="entry name" value="NAD(P)-binding Rossmann-fold domains"/>
    <property type="match status" value="1"/>
</dbReference>
<protein>
    <submittedName>
        <fullName evidence="7">Alcohol dehydrogenase catalytic domain-containing protein</fullName>
    </submittedName>
</protein>
<dbReference type="Pfam" id="PF00107">
    <property type="entry name" value="ADH_zinc_N"/>
    <property type="match status" value="1"/>
</dbReference>
<dbReference type="SUPFAM" id="SSF50129">
    <property type="entry name" value="GroES-like"/>
    <property type="match status" value="1"/>
</dbReference>
<dbReference type="EMBL" id="JAMXHT010000001">
    <property type="protein sequence ID" value="MCO5396627.1"/>
    <property type="molecule type" value="Genomic_DNA"/>
</dbReference>
<evidence type="ECO:0000256" key="1">
    <source>
        <dbReference type="ARBA" id="ARBA00022723"/>
    </source>
</evidence>
<dbReference type="PANTHER" id="PTHR43401:SF2">
    <property type="entry name" value="L-THREONINE 3-DEHYDROGENASE"/>
    <property type="match status" value="1"/>
</dbReference>
<evidence type="ECO:0000256" key="2">
    <source>
        <dbReference type="ARBA" id="ARBA00022833"/>
    </source>
</evidence>
<sequence>MTRNALALVLESPKNLQAREFPIPEVGEDDAVLRVEACGLCGTDYEQWLGHMKDWGGGMPIIPGHEIMGFIERIGPLAAKRWNVSEGDRVAIEPIIPCGHCEDCVRGAYTRCQSDLGYGLYQSTAVAPHLWGGYATHVYLHPRTMVHKLPTNLSTEVMTLVNPLSNAIRWVYEVGGAALGKTVVISGPGQRGLLAAAAAKKAGASNIIVTGTSADKSRLELALQLGATAVINVETEDPVARVSALTGGKLADVVLDVSAGAVAPIVQGVDMVKRGGKIVLAGLKGTNPLNGFPVDKVVLREVQLVGVLSAGWESTELAIDMIRTDAEKLSVLCSHMFTLDNGTEAVRTLGREISDGKDAVHITLIPG</sequence>
<evidence type="ECO:0000256" key="3">
    <source>
        <dbReference type="ARBA" id="ARBA00023002"/>
    </source>
</evidence>
<accession>A0ABT1AEH8</accession>
<reference evidence="7" key="1">
    <citation type="submission" date="2022-06" db="EMBL/GenBank/DDBJ databases">
        <authorList>
            <person name="Lu C.-H."/>
        </authorList>
    </citation>
    <scope>NUCLEOTIDE SEQUENCE</scope>
    <source>
        <strain evidence="7">21MJYT02-11</strain>
    </source>
</reference>
<dbReference type="PROSITE" id="PS00059">
    <property type="entry name" value="ADH_ZINC"/>
    <property type="match status" value="1"/>
</dbReference>
<name>A0ABT1AEH8_9RALS</name>
<evidence type="ECO:0000313" key="7">
    <source>
        <dbReference type="EMBL" id="MCO5396627.1"/>
    </source>
</evidence>
<dbReference type="InterPro" id="IPR011032">
    <property type="entry name" value="GroES-like_sf"/>
</dbReference>
<comment type="cofactor">
    <cofactor evidence="4">
        <name>Zn(2+)</name>
        <dbReference type="ChEBI" id="CHEBI:29105"/>
    </cofactor>
</comment>
<reference evidence="7" key="2">
    <citation type="journal article" date="2023" name="Front. Microbiol.">
        <title>Ralstonia chuxiongensis sp. nov., Ralstonia mojiangensis sp. nov., and Ralstonia soli sp. nov., isolated from tobacco fields, are three novel species in the family Burkholderiaceae.</title>
        <authorList>
            <person name="Lu C.H."/>
            <person name="Zhang Y.Y."/>
            <person name="Jiang N."/>
            <person name="Chen W."/>
            <person name="Shao X."/>
            <person name="Zhao Z.M."/>
            <person name="Lu W.L."/>
            <person name="Hu X."/>
            <person name="Xi Y.X."/>
            <person name="Zou S.Y."/>
            <person name="Wei Q.J."/>
            <person name="Lin Z.L."/>
            <person name="Gong L."/>
            <person name="Gai X.T."/>
            <person name="Zhang L.Q."/>
            <person name="Li J.Y."/>
            <person name="Jin Y."/>
            <person name="Xia Z.Y."/>
        </authorList>
    </citation>
    <scope>NUCLEOTIDE SEQUENCE</scope>
    <source>
        <strain evidence="7">21MJYT02-11</strain>
    </source>
</reference>
<gene>
    <name evidence="7" type="ORF">NG900_00255</name>
</gene>
<dbReference type="Gene3D" id="3.90.180.10">
    <property type="entry name" value="Medium-chain alcohol dehydrogenases, catalytic domain"/>
    <property type="match status" value="1"/>
</dbReference>
<comment type="caution">
    <text evidence="7">The sequence shown here is derived from an EMBL/GenBank/DDBJ whole genome shotgun (WGS) entry which is preliminary data.</text>
</comment>
<dbReference type="InterPro" id="IPR002328">
    <property type="entry name" value="ADH_Zn_CS"/>
</dbReference>
<dbReference type="InterPro" id="IPR050129">
    <property type="entry name" value="Zn_alcohol_dh"/>
</dbReference>
<dbReference type="Pfam" id="PF08240">
    <property type="entry name" value="ADH_N"/>
    <property type="match status" value="1"/>
</dbReference>
<dbReference type="InterPro" id="IPR036291">
    <property type="entry name" value="NAD(P)-bd_dom_sf"/>
</dbReference>
<dbReference type="Proteomes" id="UP001162811">
    <property type="component" value="Unassembled WGS sequence"/>
</dbReference>
<organism evidence="7 8">
    <name type="scientific">Ralstonia soli</name>
    <dbReference type="NCBI Taxonomy" id="2953896"/>
    <lineage>
        <taxon>Bacteria</taxon>
        <taxon>Pseudomonadati</taxon>
        <taxon>Pseudomonadota</taxon>
        <taxon>Betaproteobacteria</taxon>
        <taxon>Burkholderiales</taxon>
        <taxon>Burkholderiaceae</taxon>
        <taxon>Ralstonia</taxon>
    </lineage>
</organism>
<keyword evidence="2 4" id="KW-0862">Zinc</keyword>
<keyword evidence="3" id="KW-0560">Oxidoreductase</keyword>
<feature type="domain" description="Alcohol dehydrogenase-like N-terminal" evidence="6">
    <location>
        <begin position="27"/>
        <end position="150"/>
    </location>
</feature>
<comment type="similarity">
    <text evidence="4">Belongs to the zinc-containing alcohol dehydrogenase family.</text>
</comment>
<feature type="domain" description="Alcohol dehydrogenase-like C-terminal" evidence="5">
    <location>
        <begin position="192"/>
        <end position="322"/>
    </location>
</feature>
<proteinExistence type="inferred from homology"/>
<evidence type="ECO:0000313" key="8">
    <source>
        <dbReference type="Proteomes" id="UP001162811"/>
    </source>
</evidence>
<dbReference type="PANTHER" id="PTHR43401">
    <property type="entry name" value="L-THREONINE 3-DEHYDROGENASE"/>
    <property type="match status" value="1"/>
</dbReference>
<evidence type="ECO:0000256" key="4">
    <source>
        <dbReference type="RuleBase" id="RU361277"/>
    </source>
</evidence>
<keyword evidence="1 4" id="KW-0479">Metal-binding</keyword>
<keyword evidence="8" id="KW-1185">Reference proteome</keyword>
<evidence type="ECO:0000259" key="6">
    <source>
        <dbReference type="Pfam" id="PF08240"/>
    </source>
</evidence>
<dbReference type="RefSeq" id="WP_252675582.1">
    <property type="nucleotide sequence ID" value="NZ_JAMXHT010000001.1"/>
</dbReference>
<dbReference type="InterPro" id="IPR013154">
    <property type="entry name" value="ADH-like_N"/>
</dbReference>
<evidence type="ECO:0000259" key="5">
    <source>
        <dbReference type="Pfam" id="PF00107"/>
    </source>
</evidence>
<dbReference type="InterPro" id="IPR013149">
    <property type="entry name" value="ADH-like_C"/>
</dbReference>